<keyword evidence="1" id="KW-0732">Signal</keyword>
<sequence length="155" mass="16752">MKVRLFIIILSIVLAIGGNSCDSVDCQASCAPPPAGEIVPDKINVVTTILIINNDGEAIQIDGPIELVAGGDRIDLANYTWTQVGRDQLITALRVTIDNVTYTVVDDKFTFVNMEKFEAGSFLINIRLDSSDTTISNDLLFLRIAPFDGSCDPGC</sequence>
<comment type="caution">
    <text evidence="2">The sequence shown here is derived from an EMBL/GenBank/DDBJ whole genome shotgun (WGS) entry which is preliminary data.</text>
</comment>
<organism evidence="2 3">
    <name type="scientific">Agaribacillus aureus</name>
    <dbReference type="NCBI Taxonomy" id="3051825"/>
    <lineage>
        <taxon>Bacteria</taxon>
        <taxon>Pseudomonadati</taxon>
        <taxon>Bacteroidota</taxon>
        <taxon>Cytophagia</taxon>
        <taxon>Cytophagales</taxon>
        <taxon>Splendidivirgaceae</taxon>
        <taxon>Agaribacillus</taxon>
    </lineage>
</organism>
<feature type="chain" id="PRO_5046234257" description="Group-specific protein" evidence="1">
    <location>
        <begin position="21"/>
        <end position="155"/>
    </location>
</feature>
<accession>A0ABT8L739</accession>
<evidence type="ECO:0008006" key="4">
    <source>
        <dbReference type="Google" id="ProtNLM"/>
    </source>
</evidence>
<evidence type="ECO:0000313" key="3">
    <source>
        <dbReference type="Proteomes" id="UP001172083"/>
    </source>
</evidence>
<dbReference type="EMBL" id="JAUJEB010000003">
    <property type="protein sequence ID" value="MDN5213569.1"/>
    <property type="molecule type" value="Genomic_DNA"/>
</dbReference>
<reference evidence="2" key="1">
    <citation type="submission" date="2023-06" db="EMBL/GenBank/DDBJ databases">
        <title>Genomic of Agaribacillus aureum.</title>
        <authorList>
            <person name="Wang G."/>
        </authorList>
    </citation>
    <scope>NUCLEOTIDE SEQUENCE</scope>
    <source>
        <strain evidence="2">BMA12</strain>
    </source>
</reference>
<protein>
    <recommendedName>
        <fullName evidence="4">Group-specific protein</fullName>
    </recommendedName>
</protein>
<feature type="signal peptide" evidence="1">
    <location>
        <begin position="1"/>
        <end position="20"/>
    </location>
</feature>
<evidence type="ECO:0000313" key="2">
    <source>
        <dbReference type="EMBL" id="MDN5213569.1"/>
    </source>
</evidence>
<name>A0ABT8L739_9BACT</name>
<dbReference type="RefSeq" id="WP_346758907.1">
    <property type="nucleotide sequence ID" value="NZ_JAUJEB010000003.1"/>
</dbReference>
<keyword evidence="3" id="KW-1185">Reference proteome</keyword>
<evidence type="ECO:0000256" key="1">
    <source>
        <dbReference type="SAM" id="SignalP"/>
    </source>
</evidence>
<proteinExistence type="predicted"/>
<gene>
    <name evidence="2" type="ORF">QQ020_15970</name>
</gene>
<dbReference type="Proteomes" id="UP001172083">
    <property type="component" value="Unassembled WGS sequence"/>
</dbReference>